<accession>A0A0F9LYJ1</accession>
<comment type="caution">
    <text evidence="1">The sequence shown here is derived from an EMBL/GenBank/DDBJ whole genome shotgun (WGS) entry which is preliminary data.</text>
</comment>
<evidence type="ECO:0000313" key="1">
    <source>
        <dbReference type="EMBL" id="KKM62117.1"/>
    </source>
</evidence>
<dbReference type="InterPro" id="IPR007197">
    <property type="entry name" value="rSAM"/>
</dbReference>
<dbReference type="EMBL" id="LAZR01011361">
    <property type="protein sequence ID" value="KKM62117.1"/>
    <property type="molecule type" value="Genomic_DNA"/>
</dbReference>
<organism evidence="1">
    <name type="scientific">marine sediment metagenome</name>
    <dbReference type="NCBI Taxonomy" id="412755"/>
    <lineage>
        <taxon>unclassified sequences</taxon>
        <taxon>metagenomes</taxon>
        <taxon>ecological metagenomes</taxon>
    </lineage>
</organism>
<dbReference type="InterPro" id="IPR058240">
    <property type="entry name" value="rSAM_sf"/>
</dbReference>
<dbReference type="SFLD" id="SFLDS00029">
    <property type="entry name" value="Radical_SAM"/>
    <property type="match status" value="1"/>
</dbReference>
<evidence type="ECO:0008006" key="2">
    <source>
        <dbReference type="Google" id="ProtNLM"/>
    </source>
</evidence>
<dbReference type="SUPFAM" id="SSF102114">
    <property type="entry name" value="Radical SAM enzymes"/>
    <property type="match status" value="1"/>
</dbReference>
<gene>
    <name evidence="1" type="ORF">LCGC14_1524970</name>
</gene>
<dbReference type="GO" id="GO:0051536">
    <property type="term" value="F:iron-sulfur cluster binding"/>
    <property type="evidence" value="ECO:0007669"/>
    <property type="project" value="InterPro"/>
</dbReference>
<reference evidence="1" key="1">
    <citation type="journal article" date="2015" name="Nature">
        <title>Complex archaea that bridge the gap between prokaryotes and eukaryotes.</title>
        <authorList>
            <person name="Spang A."/>
            <person name="Saw J.H."/>
            <person name="Jorgensen S.L."/>
            <person name="Zaremba-Niedzwiedzka K."/>
            <person name="Martijn J."/>
            <person name="Lind A.E."/>
            <person name="van Eijk R."/>
            <person name="Schleper C."/>
            <person name="Guy L."/>
            <person name="Ettema T.J."/>
        </authorList>
    </citation>
    <scope>NUCLEOTIDE SEQUENCE</scope>
</reference>
<dbReference type="GO" id="GO:0003824">
    <property type="term" value="F:catalytic activity"/>
    <property type="evidence" value="ECO:0007669"/>
    <property type="project" value="InterPro"/>
</dbReference>
<protein>
    <recommendedName>
        <fullName evidence="2">Radical SAM core domain-containing protein</fullName>
    </recommendedName>
</protein>
<name>A0A0F9LYJ1_9ZZZZ</name>
<dbReference type="AlphaFoldDB" id="A0A0F9LYJ1"/>
<proteinExistence type="predicted"/>
<sequence>MTSIIRVFPRRTSMTPTDAMAFVGDPPFWRPAAVEVHVSVAFTWDIPEAERLADAWGQYYPTVKIGGPALNSAAWDFQPRVYLKQGVTITSRGCNRKCPWCFVPGREGRIKLLPIEPGNIIQDNNILQTGHDHMSAVFEMLRQQPRAAVFAGGLDARLIDDWVAEQLSRLRIREVFLAADFDGMLPWLEKAVAKLDFLKRRQLRCYVLTGFEGTLQDNQRRLERVWEMGYMPFAQLYQPADGYVEYDLPWRWLARKWSRPAAMVAAHSMEPEA</sequence>